<organism evidence="1 2">
    <name type="scientific">Nocardioides kribbensis</name>
    <dbReference type="NCBI Taxonomy" id="305517"/>
    <lineage>
        <taxon>Bacteria</taxon>
        <taxon>Bacillati</taxon>
        <taxon>Actinomycetota</taxon>
        <taxon>Actinomycetes</taxon>
        <taxon>Propionibacteriales</taxon>
        <taxon>Nocardioidaceae</taxon>
        <taxon>Nocardioides</taxon>
    </lineage>
</organism>
<dbReference type="Gene3D" id="3.30.70.1280">
    <property type="entry name" value="SP0830-like domains"/>
    <property type="match status" value="1"/>
</dbReference>
<dbReference type="Pfam" id="PF08002">
    <property type="entry name" value="DUF1697"/>
    <property type="match status" value="1"/>
</dbReference>
<name>A0ABV1P1L2_9ACTN</name>
<dbReference type="SUPFAM" id="SSF160379">
    <property type="entry name" value="SP0830-like"/>
    <property type="match status" value="1"/>
</dbReference>
<evidence type="ECO:0000313" key="2">
    <source>
        <dbReference type="Proteomes" id="UP001482520"/>
    </source>
</evidence>
<dbReference type="PANTHER" id="PTHR36439:SF1">
    <property type="entry name" value="DUF1697 DOMAIN-CONTAINING PROTEIN"/>
    <property type="match status" value="1"/>
</dbReference>
<dbReference type="RefSeq" id="WP_349805158.1">
    <property type="nucleotide sequence ID" value="NZ_JBEGDP010000019.1"/>
</dbReference>
<reference evidence="1 2" key="1">
    <citation type="submission" date="2024-02" db="EMBL/GenBank/DDBJ databases">
        <title>Full genome sequence of Nocardioides kribbensis.</title>
        <authorList>
            <person name="Poletto B.L."/>
            <person name="Silva G."/>
            <person name="Galante D."/>
            <person name="Campos K.R."/>
            <person name="Santos M.B.N."/>
            <person name="Sacchi C.T."/>
        </authorList>
    </citation>
    <scope>NUCLEOTIDE SEQUENCE [LARGE SCALE GENOMIC DNA]</scope>
    <source>
        <strain evidence="1 2">O4R</strain>
    </source>
</reference>
<dbReference type="PANTHER" id="PTHR36439">
    <property type="entry name" value="BLL4334 PROTEIN"/>
    <property type="match status" value="1"/>
</dbReference>
<keyword evidence="2" id="KW-1185">Reference proteome</keyword>
<evidence type="ECO:0000313" key="1">
    <source>
        <dbReference type="EMBL" id="MEQ7848632.1"/>
    </source>
</evidence>
<protein>
    <submittedName>
        <fullName evidence="1">DUF1697 domain-containing protein</fullName>
    </submittedName>
</protein>
<accession>A0ABV1P1L2</accession>
<dbReference type="InterPro" id="IPR012545">
    <property type="entry name" value="DUF1697"/>
</dbReference>
<comment type="caution">
    <text evidence="1">The sequence shown here is derived from an EMBL/GenBank/DDBJ whole genome shotgun (WGS) entry which is preliminary data.</text>
</comment>
<dbReference type="Proteomes" id="UP001482520">
    <property type="component" value="Unassembled WGS sequence"/>
</dbReference>
<sequence>MTTWIAFLRAINLGARRTFPKDDVLAAVVAAGGLDVASHLGTGNVRLTLEAASRREVETALEAAFLADRGFEVPTVALSVEELRAVVADADRIGAGHAGVHTVSLLKADPDPEAVRRLEAPGRAGETARVVGRAVHLLLPVDVHTARLGNAVVERYLGVATNRNVRVLRTVRERWCG</sequence>
<proteinExistence type="predicted"/>
<dbReference type="EMBL" id="JBEGDP010000019">
    <property type="protein sequence ID" value="MEQ7848632.1"/>
    <property type="molecule type" value="Genomic_DNA"/>
</dbReference>
<gene>
    <name evidence="1" type="ORF">V6R90_15225</name>
</gene>